<comment type="caution">
    <text evidence="6">The sequence shown here is derived from an EMBL/GenBank/DDBJ whole genome shotgun (WGS) entry which is preliminary data.</text>
</comment>
<protein>
    <submittedName>
        <fullName evidence="6">RNA-binding protein Musashi-like protein 2-like</fullName>
    </submittedName>
</protein>
<feature type="region of interest" description="Disordered" evidence="4">
    <location>
        <begin position="333"/>
        <end position="362"/>
    </location>
</feature>
<dbReference type="Proteomes" id="UP001140949">
    <property type="component" value="Unassembled WGS sequence"/>
</dbReference>
<feature type="compositionally biased region" description="Polar residues" evidence="4">
    <location>
        <begin position="94"/>
        <end position="117"/>
    </location>
</feature>
<keyword evidence="2 3" id="KW-0694">RNA-binding</keyword>
<dbReference type="PANTHER" id="PTHR48032:SF12">
    <property type="entry name" value="RRM DOMAIN-CONTAINING PROTEIN"/>
    <property type="match status" value="1"/>
</dbReference>
<dbReference type="SMART" id="SM00360">
    <property type="entry name" value="RRM"/>
    <property type="match status" value="2"/>
</dbReference>
<dbReference type="GO" id="GO:0006417">
    <property type="term" value="P:regulation of translation"/>
    <property type="evidence" value="ECO:0007669"/>
    <property type="project" value="TreeGrafter"/>
</dbReference>
<feature type="compositionally biased region" description="Basic and acidic residues" evidence="4">
    <location>
        <begin position="352"/>
        <end position="362"/>
    </location>
</feature>
<evidence type="ECO:0000256" key="3">
    <source>
        <dbReference type="PROSITE-ProRule" id="PRU00176"/>
    </source>
</evidence>
<evidence type="ECO:0000256" key="1">
    <source>
        <dbReference type="ARBA" id="ARBA00022737"/>
    </source>
</evidence>
<reference evidence="6" key="1">
    <citation type="journal article" date="2023" name="GigaByte">
        <title>Genome assembly of the bearded iris, Iris pallida Lam.</title>
        <authorList>
            <person name="Bruccoleri R.E."/>
            <person name="Oakeley E.J."/>
            <person name="Faust A.M.E."/>
            <person name="Altorfer M."/>
            <person name="Dessus-Babus S."/>
            <person name="Burckhardt D."/>
            <person name="Oertli M."/>
            <person name="Naumann U."/>
            <person name="Petersen F."/>
            <person name="Wong J."/>
        </authorList>
    </citation>
    <scope>NUCLEOTIDE SEQUENCE</scope>
    <source>
        <strain evidence="6">GSM-AAB239-AS_SAM_17_03QT</strain>
    </source>
</reference>
<keyword evidence="7" id="KW-1185">Reference proteome</keyword>
<dbReference type="PROSITE" id="PS50102">
    <property type="entry name" value="RRM"/>
    <property type="match status" value="2"/>
</dbReference>
<evidence type="ECO:0000313" key="6">
    <source>
        <dbReference type="EMBL" id="KAJ6843910.1"/>
    </source>
</evidence>
<reference evidence="6" key="2">
    <citation type="submission" date="2023-04" db="EMBL/GenBank/DDBJ databases">
        <authorList>
            <person name="Bruccoleri R.E."/>
            <person name="Oakeley E.J."/>
            <person name="Faust A.-M."/>
            <person name="Dessus-Babus S."/>
            <person name="Altorfer M."/>
            <person name="Burckhardt D."/>
            <person name="Oertli M."/>
            <person name="Naumann U."/>
            <person name="Petersen F."/>
            <person name="Wong J."/>
        </authorList>
    </citation>
    <scope>NUCLEOTIDE SEQUENCE</scope>
    <source>
        <strain evidence="6">GSM-AAB239-AS_SAM_17_03QT</strain>
        <tissue evidence="6">Leaf</tissue>
    </source>
</reference>
<feature type="domain" description="RRM" evidence="5">
    <location>
        <begin position="129"/>
        <end position="206"/>
    </location>
</feature>
<feature type="domain" description="RRM" evidence="5">
    <location>
        <begin position="9"/>
        <end position="87"/>
    </location>
</feature>
<evidence type="ECO:0000256" key="2">
    <source>
        <dbReference type="ARBA" id="ARBA00022884"/>
    </source>
</evidence>
<dbReference type="SUPFAM" id="SSF54928">
    <property type="entry name" value="RNA-binding domain, RBD"/>
    <property type="match status" value="2"/>
</dbReference>
<evidence type="ECO:0000256" key="4">
    <source>
        <dbReference type="SAM" id="MobiDB-lite"/>
    </source>
</evidence>
<dbReference type="AlphaFoldDB" id="A0AAX6HS99"/>
<dbReference type="PANTHER" id="PTHR48032">
    <property type="entry name" value="RNA-BINDING PROTEIN MUSASHI HOMOLOG RBP6"/>
    <property type="match status" value="1"/>
</dbReference>
<proteinExistence type="predicted"/>
<dbReference type="EMBL" id="JANAVB010006800">
    <property type="protein sequence ID" value="KAJ6843910.1"/>
    <property type="molecule type" value="Genomic_DNA"/>
</dbReference>
<dbReference type="InterPro" id="IPR035979">
    <property type="entry name" value="RBD_domain_sf"/>
</dbReference>
<gene>
    <name evidence="6" type="ORF">M6B38_295020</name>
</gene>
<dbReference type="CDD" id="cd12330">
    <property type="entry name" value="RRM2_Hrp1p"/>
    <property type="match status" value="1"/>
</dbReference>
<feature type="region of interest" description="Disordered" evidence="4">
    <location>
        <begin position="85"/>
        <end position="117"/>
    </location>
</feature>
<evidence type="ECO:0000259" key="5">
    <source>
        <dbReference type="PROSITE" id="PS50102"/>
    </source>
</evidence>
<dbReference type="Gene3D" id="3.30.70.330">
    <property type="match status" value="2"/>
</dbReference>
<evidence type="ECO:0000313" key="7">
    <source>
        <dbReference type="Proteomes" id="UP001140949"/>
    </source>
</evidence>
<dbReference type="Pfam" id="PF00076">
    <property type="entry name" value="RRM_1"/>
    <property type="match status" value="2"/>
</dbReference>
<dbReference type="InterPro" id="IPR000504">
    <property type="entry name" value="RRM_dom"/>
</dbReference>
<organism evidence="6 7">
    <name type="scientific">Iris pallida</name>
    <name type="common">Sweet iris</name>
    <dbReference type="NCBI Taxonomy" id="29817"/>
    <lineage>
        <taxon>Eukaryota</taxon>
        <taxon>Viridiplantae</taxon>
        <taxon>Streptophyta</taxon>
        <taxon>Embryophyta</taxon>
        <taxon>Tracheophyta</taxon>
        <taxon>Spermatophyta</taxon>
        <taxon>Magnoliopsida</taxon>
        <taxon>Liliopsida</taxon>
        <taxon>Asparagales</taxon>
        <taxon>Iridaceae</taxon>
        <taxon>Iridoideae</taxon>
        <taxon>Irideae</taxon>
        <taxon>Iris</taxon>
    </lineage>
</organism>
<keyword evidence="1" id="KW-0677">Repeat</keyword>
<sequence length="362" mass="39639">MENSSSELTKLFVGGIDDAMTEEEIGDYFSKFGEVKEVVIVKERGTGKCRRFGFVEFLDTNSVEAALREEGEKVIAGRKVEVKRARPRNEQRRNYQSAQHQSPILSPHENTGLSNNAANSHFNNGYLTTKIFVGGLASSITEDEFRSYFEKFGRITDVVIMYDKATGNPRGFGFITFDSEEAVDNVLENNYHQLSNRSVEVKRAVPKVGNNPNMYNSYNYSNRGSNMAGGTGSFEDHQNGHYPSYIAGNGFYPAYAPPVSGVYYGPTAFGGGYGYGGMGYGPPCSRTAFNGPWMARRNMPCGATMYPYYPGIGGGYITGGGYHGGVWPGNGKLNQGGDNVQTTEDTTTTDVESVKLDDQQTS</sequence>
<dbReference type="InterPro" id="IPR012677">
    <property type="entry name" value="Nucleotide-bd_a/b_plait_sf"/>
</dbReference>
<accession>A0AAX6HS99</accession>
<dbReference type="GO" id="GO:0003729">
    <property type="term" value="F:mRNA binding"/>
    <property type="evidence" value="ECO:0007669"/>
    <property type="project" value="TreeGrafter"/>
</dbReference>
<name>A0AAX6HS99_IRIPA</name>